<reference evidence="2 3" key="1">
    <citation type="submission" date="2023-08" db="EMBL/GenBank/DDBJ databases">
        <title>Black Yeasts Isolated from many extreme environments.</title>
        <authorList>
            <person name="Coleine C."/>
            <person name="Stajich J.E."/>
            <person name="Selbmann L."/>
        </authorList>
    </citation>
    <scope>NUCLEOTIDE SEQUENCE [LARGE SCALE GENOMIC DNA]</scope>
    <source>
        <strain evidence="2 3">CCFEE 5935</strain>
    </source>
</reference>
<keyword evidence="3" id="KW-1185">Reference proteome</keyword>
<evidence type="ECO:0000256" key="1">
    <source>
        <dbReference type="SAM" id="SignalP"/>
    </source>
</evidence>
<evidence type="ECO:0008006" key="4">
    <source>
        <dbReference type="Google" id="ProtNLM"/>
    </source>
</evidence>
<evidence type="ECO:0000313" key="3">
    <source>
        <dbReference type="Proteomes" id="UP001337655"/>
    </source>
</evidence>
<protein>
    <recommendedName>
        <fullName evidence="4">GPI anchored cell wall protein</fullName>
    </recommendedName>
</protein>
<feature type="chain" id="PRO_5043317329" description="GPI anchored cell wall protein" evidence="1">
    <location>
        <begin position="19"/>
        <end position="189"/>
    </location>
</feature>
<comment type="caution">
    <text evidence="2">The sequence shown here is derived from an EMBL/GenBank/DDBJ whole genome shotgun (WGS) entry which is preliminary data.</text>
</comment>
<name>A0AAV9NX72_9PEZI</name>
<gene>
    <name evidence="2" type="ORF">LTR77_009738</name>
</gene>
<sequence length="189" mass="19458">MMRTAFCLLSILASVASAQNASVDVFMPIAFENTIQFAASVIGVCQDKTTYGIRCTSGTLASAVTCGPDFPESTITEDASTYIASRTTAISSAVIAYTETCNLQGTTADATCTTTVSISGTKTTTVTSTTSVLAATWIPDFYMYQIPVTAGVQKLHATGSACSGASSHALPAWNGALAGVAWIVLLAIL</sequence>
<organism evidence="2 3">
    <name type="scientific">Saxophila tyrrhenica</name>
    <dbReference type="NCBI Taxonomy" id="1690608"/>
    <lineage>
        <taxon>Eukaryota</taxon>
        <taxon>Fungi</taxon>
        <taxon>Dikarya</taxon>
        <taxon>Ascomycota</taxon>
        <taxon>Pezizomycotina</taxon>
        <taxon>Dothideomycetes</taxon>
        <taxon>Dothideomycetidae</taxon>
        <taxon>Mycosphaerellales</taxon>
        <taxon>Extremaceae</taxon>
        <taxon>Saxophila</taxon>
    </lineage>
</organism>
<dbReference type="AlphaFoldDB" id="A0AAV9NX72"/>
<dbReference type="EMBL" id="JAVRRT010000019">
    <property type="protein sequence ID" value="KAK5164532.1"/>
    <property type="molecule type" value="Genomic_DNA"/>
</dbReference>
<dbReference type="GeneID" id="89931068"/>
<keyword evidence="1" id="KW-0732">Signal</keyword>
<evidence type="ECO:0000313" key="2">
    <source>
        <dbReference type="EMBL" id="KAK5164532.1"/>
    </source>
</evidence>
<proteinExistence type="predicted"/>
<accession>A0AAV9NX72</accession>
<dbReference type="Proteomes" id="UP001337655">
    <property type="component" value="Unassembled WGS sequence"/>
</dbReference>
<dbReference type="RefSeq" id="XP_064654780.1">
    <property type="nucleotide sequence ID" value="XM_064806964.1"/>
</dbReference>
<feature type="signal peptide" evidence="1">
    <location>
        <begin position="1"/>
        <end position="18"/>
    </location>
</feature>